<dbReference type="Proteomes" id="UP000011760">
    <property type="component" value="Chromosome"/>
</dbReference>
<evidence type="ECO:0000313" key="2">
    <source>
        <dbReference type="Proteomes" id="UP000011760"/>
    </source>
</evidence>
<name>M1V092_9CORY</name>
<proteinExistence type="predicted"/>
<reference evidence="1 2" key="1">
    <citation type="submission" date="2013-02" db="EMBL/GenBank/DDBJ databases">
        <title>The complete genome sequence of Corynebacterium callunae DSM 20147.</title>
        <authorList>
            <person name="Ruckert C."/>
            <person name="Albersmeier A."/>
            <person name="Kalinowski J."/>
        </authorList>
    </citation>
    <scope>NUCLEOTIDE SEQUENCE [LARGE SCALE GENOMIC DNA]</scope>
    <source>
        <strain evidence="1 2">DSM 20147</strain>
    </source>
</reference>
<dbReference type="eggNOG" id="COG2847">
    <property type="taxonomic scope" value="Bacteria"/>
</dbReference>
<organism evidence="1 2">
    <name type="scientific">Corynebacterium callunae DSM 20147</name>
    <dbReference type="NCBI Taxonomy" id="1121353"/>
    <lineage>
        <taxon>Bacteria</taxon>
        <taxon>Bacillati</taxon>
        <taxon>Actinomycetota</taxon>
        <taxon>Actinomycetes</taxon>
        <taxon>Mycobacteriales</taxon>
        <taxon>Corynebacteriaceae</taxon>
        <taxon>Corynebacterium</taxon>
    </lineage>
</organism>
<dbReference type="EMBL" id="CP004354">
    <property type="protein sequence ID" value="AGG67668.1"/>
    <property type="molecule type" value="Genomic_DNA"/>
</dbReference>
<dbReference type="HOGENOM" id="CLU_089306_1_1_11"/>
<accession>M1V092</accession>
<dbReference type="AlphaFoldDB" id="M1V092"/>
<protein>
    <recommendedName>
        <fullName evidence="3">Lipoprotein LpqE</fullName>
    </recommendedName>
</protein>
<keyword evidence="2" id="KW-1185">Reference proteome</keyword>
<evidence type="ECO:0008006" key="3">
    <source>
        <dbReference type="Google" id="ProtNLM"/>
    </source>
</evidence>
<evidence type="ECO:0000313" key="1">
    <source>
        <dbReference type="EMBL" id="AGG67668.1"/>
    </source>
</evidence>
<dbReference type="KEGG" id="ccn:H924_11200"/>
<dbReference type="STRING" id="1121353.H924_11200"/>
<sequence length="209" mass="21735">MQHIQIFWMNPGIYTPMEDEPVKSLNSVARRGAIMTVAAASALALASCSAGQITQTSSQVAAVDGNQAAAESGAVVVRDVTVHLTEEGEAGVKFTAINQDTENVSHNLESVTVDGKEVTLGDVAPLERNCSLVADIESELALLEEPEVGCIQHVATSVENPGFAYGGVVPVVLTFDTGEITVDATVSAPVLESGQVSREVGSGEEESSH</sequence>
<dbReference type="PATRIC" id="fig|1121353.3.peg.2289"/>
<gene>
    <name evidence="1" type="ORF">H924_11200</name>
</gene>